<feature type="compositionally biased region" description="Basic and acidic residues" evidence="1">
    <location>
        <begin position="15"/>
        <end position="25"/>
    </location>
</feature>
<dbReference type="EMBL" id="BSXT01001254">
    <property type="protein sequence ID" value="GMF40540.1"/>
    <property type="molecule type" value="Genomic_DNA"/>
</dbReference>
<accession>A0A9W7CRX1</accession>
<gene>
    <name evidence="2" type="ORF">Pfra01_001247500</name>
</gene>
<organism evidence="2 3">
    <name type="scientific">Phytophthora fragariaefolia</name>
    <dbReference type="NCBI Taxonomy" id="1490495"/>
    <lineage>
        <taxon>Eukaryota</taxon>
        <taxon>Sar</taxon>
        <taxon>Stramenopiles</taxon>
        <taxon>Oomycota</taxon>
        <taxon>Peronosporomycetes</taxon>
        <taxon>Peronosporales</taxon>
        <taxon>Peronosporaceae</taxon>
        <taxon>Phytophthora</taxon>
    </lineage>
</organism>
<name>A0A9W7CRX1_9STRA</name>
<evidence type="ECO:0000313" key="2">
    <source>
        <dbReference type="EMBL" id="GMF40540.1"/>
    </source>
</evidence>
<protein>
    <submittedName>
        <fullName evidence="2">Unnamed protein product</fullName>
    </submittedName>
</protein>
<dbReference type="Proteomes" id="UP001165121">
    <property type="component" value="Unassembled WGS sequence"/>
</dbReference>
<dbReference type="AlphaFoldDB" id="A0A9W7CRX1"/>
<keyword evidence="3" id="KW-1185">Reference proteome</keyword>
<evidence type="ECO:0000256" key="1">
    <source>
        <dbReference type="SAM" id="MobiDB-lite"/>
    </source>
</evidence>
<comment type="caution">
    <text evidence="2">The sequence shown here is derived from an EMBL/GenBank/DDBJ whole genome shotgun (WGS) entry which is preliminary data.</text>
</comment>
<proteinExistence type="predicted"/>
<feature type="region of interest" description="Disordered" evidence="1">
    <location>
        <begin position="1"/>
        <end position="35"/>
    </location>
</feature>
<evidence type="ECO:0000313" key="3">
    <source>
        <dbReference type="Proteomes" id="UP001165121"/>
    </source>
</evidence>
<sequence>MADRLASQALQAEKAGIKASEERISGSRSTSTGGACSETCNDMLVSVSIVRLEKEDLPYKVSRPGICKPHIAVMDFEKNEVRHDEGLAQVGIPFRTDGGDNSVEVAPVRLVGYTRLSRSTVTPVPVAVAAPDGEEGICHPDDHPWICSDGGNGDD</sequence>
<reference evidence="2" key="1">
    <citation type="submission" date="2023-04" db="EMBL/GenBank/DDBJ databases">
        <title>Phytophthora fragariaefolia NBRC 109709.</title>
        <authorList>
            <person name="Ichikawa N."/>
            <person name="Sato H."/>
            <person name="Tonouchi N."/>
        </authorList>
    </citation>
    <scope>NUCLEOTIDE SEQUENCE</scope>
    <source>
        <strain evidence="2">NBRC 109709</strain>
    </source>
</reference>